<dbReference type="AlphaFoldDB" id="A0A835ZHV4"/>
<dbReference type="EMBL" id="JAFCMP010000005">
    <property type="protein sequence ID" value="KAG5192472.1"/>
    <property type="molecule type" value="Genomic_DNA"/>
</dbReference>
<dbReference type="Proteomes" id="UP000664859">
    <property type="component" value="Unassembled WGS sequence"/>
</dbReference>
<dbReference type="OrthoDB" id="2019920at2759"/>
<keyword evidence="1" id="KW-0732">Signal</keyword>
<accession>A0A835ZHV4</accession>
<organism evidence="2 3">
    <name type="scientific">Tribonema minus</name>
    <dbReference type="NCBI Taxonomy" id="303371"/>
    <lineage>
        <taxon>Eukaryota</taxon>
        <taxon>Sar</taxon>
        <taxon>Stramenopiles</taxon>
        <taxon>Ochrophyta</taxon>
        <taxon>PX clade</taxon>
        <taxon>Xanthophyceae</taxon>
        <taxon>Tribonematales</taxon>
        <taxon>Tribonemataceae</taxon>
        <taxon>Tribonema</taxon>
    </lineage>
</organism>
<comment type="caution">
    <text evidence="2">The sequence shown here is derived from an EMBL/GenBank/DDBJ whole genome shotgun (WGS) entry which is preliminary data.</text>
</comment>
<reference evidence="2" key="1">
    <citation type="submission" date="2021-02" db="EMBL/GenBank/DDBJ databases">
        <title>First Annotated Genome of the Yellow-green Alga Tribonema minus.</title>
        <authorList>
            <person name="Mahan K.M."/>
        </authorList>
    </citation>
    <scope>NUCLEOTIDE SEQUENCE</scope>
    <source>
        <strain evidence="2">UTEX B ZZ1240</strain>
    </source>
</reference>
<dbReference type="PANTHER" id="PTHR36761:SF2">
    <property type="entry name" value="ORF03 PROTEIN"/>
    <property type="match status" value="1"/>
</dbReference>
<dbReference type="GO" id="GO:0009535">
    <property type="term" value="C:chloroplast thylakoid membrane"/>
    <property type="evidence" value="ECO:0007669"/>
    <property type="project" value="TreeGrafter"/>
</dbReference>
<evidence type="ECO:0000313" key="2">
    <source>
        <dbReference type="EMBL" id="KAG5192472.1"/>
    </source>
</evidence>
<keyword evidence="3" id="KW-1185">Reference proteome</keyword>
<dbReference type="PANTHER" id="PTHR36761">
    <property type="entry name" value="ORF03 PROTEIN"/>
    <property type="match status" value="1"/>
</dbReference>
<evidence type="ECO:0000313" key="3">
    <source>
        <dbReference type="Proteomes" id="UP000664859"/>
    </source>
</evidence>
<sequence>MAGLSVRLPGVYVLCCVLQLSSSFWTPPLTPSVACTKAGVRSACEARLAASNKTLEEEFDELDDMVMDRPANKGRDQVKIWGAWLDADIAGRNVGSPNKAAALKAKAAAGEALTDREKGEVFYEEAIIYMGKGEYDTAQELLRRAVAFVGEDSRRGGEFKLWLAQALQGVLDNDGAVTLLRSMRTHPDRDVRTVAKELLYIATAPKLDLEAADLVTFGAGLTAGIDDAFDASRYRELKRGPKVPYKDGQLLEKKPAYVVREYQPPPEANPAFLAVAVAVILGVSALVLHPGGQ</sequence>
<feature type="chain" id="PRO_5032632499" evidence="1">
    <location>
        <begin position="24"/>
        <end position="293"/>
    </location>
</feature>
<protein>
    <submittedName>
        <fullName evidence="2">Uncharacterized protein</fullName>
    </submittedName>
</protein>
<evidence type="ECO:0000256" key="1">
    <source>
        <dbReference type="SAM" id="SignalP"/>
    </source>
</evidence>
<feature type="signal peptide" evidence="1">
    <location>
        <begin position="1"/>
        <end position="23"/>
    </location>
</feature>
<name>A0A835ZHV4_9STRA</name>
<gene>
    <name evidence="2" type="ORF">JKP88DRAFT_204238</name>
</gene>
<proteinExistence type="predicted"/>